<sequence length="335" mass="37342">MSWNRMLGHDRLIKGFQAVWTNQRLGQAYLFIGPRGVGKFTFARELARAILCEKSGPGLEACEQCRSCILAGAGTHPDLLMAAKPEDKNELVIAVIRDLCEQLVRKPALGTRKVAIVDDAGEMNEEAANCFLKTLEEPAPGSILILIGGPSADRQLRTIQSRCQIIHFAGLSESNVRQVISSRKEPEYSVDELSIALAAGSPGLAIEFAEPHFRELRQQLVADLLKPRSDAFAWAEQWLKSLENFSKDTAGQRVTSRMLIRVLIELARLAWHWHLGDRAGNAEISGPVSQFAQRFSYAQLDQLLFRLQKTDEQIDRMLQMNYAIESMAMDIVPVG</sequence>
<evidence type="ECO:0000313" key="1">
    <source>
        <dbReference type="EMBL" id="QVL34414.1"/>
    </source>
</evidence>
<reference evidence="1" key="1">
    <citation type="submission" date="2021-05" db="EMBL/GenBank/DDBJ databases">
        <title>Complete genome sequence of the cellulolytic planctomycete Telmatocola sphagniphila SP2T and characterization of the first cellulase from planctomycetes.</title>
        <authorList>
            <person name="Rakitin A.L."/>
            <person name="Beletsky A.V."/>
            <person name="Naumoff D.G."/>
            <person name="Kulichevskaya I.S."/>
            <person name="Mardanov A.V."/>
            <person name="Ravin N.V."/>
            <person name="Dedysh S.N."/>
        </authorList>
    </citation>
    <scope>NUCLEOTIDE SEQUENCE</scope>
    <source>
        <strain evidence="1">SP2T</strain>
    </source>
</reference>
<dbReference type="PANTHER" id="PTHR11669:SF8">
    <property type="entry name" value="DNA POLYMERASE III SUBUNIT DELTA"/>
    <property type="match status" value="1"/>
</dbReference>
<accession>A0A8E6EV30</accession>
<dbReference type="EMBL" id="CP074694">
    <property type="protein sequence ID" value="QVL34414.1"/>
    <property type="molecule type" value="Genomic_DNA"/>
</dbReference>
<dbReference type="GO" id="GO:0006261">
    <property type="term" value="P:DNA-templated DNA replication"/>
    <property type="evidence" value="ECO:0007669"/>
    <property type="project" value="TreeGrafter"/>
</dbReference>
<evidence type="ECO:0000313" key="2">
    <source>
        <dbReference type="Proteomes" id="UP000676194"/>
    </source>
</evidence>
<organism evidence="1 2">
    <name type="scientific">Telmatocola sphagniphila</name>
    <dbReference type="NCBI Taxonomy" id="1123043"/>
    <lineage>
        <taxon>Bacteria</taxon>
        <taxon>Pseudomonadati</taxon>
        <taxon>Planctomycetota</taxon>
        <taxon>Planctomycetia</taxon>
        <taxon>Gemmatales</taxon>
        <taxon>Gemmataceae</taxon>
    </lineage>
</organism>
<gene>
    <name evidence="1" type="ORF">KIH39_11055</name>
</gene>
<dbReference type="InterPro" id="IPR050238">
    <property type="entry name" value="DNA_Rep/Repair_Clamp_Loader"/>
</dbReference>
<evidence type="ECO:0008006" key="3">
    <source>
        <dbReference type="Google" id="ProtNLM"/>
    </source>
</evidence>
<proteinExistence type="predicted"/>
<dbReference type="Gene3D" id="3.40.50.300">
    <property type="entry name" value="P-loop containing nucleotide triphosphate hydrolases"/>
    <property type="match status" value="1"/>
</dbReference>
<dbReference type="Pfam" id="PF13177">
    <property type="entry name" value="DNA_pol3_delta2"/>
    <property type="match status" value="1"/>
</dbReference>
<dbReference type="PANTHER" id="PTHR11669">
    <property type="entry name" value="REPLICATION FACTOR C / DNA POLYMERASE III GAMMA-TAU SUBUNIT"/>
    <property type="match status" value="1"/>
</dbReference>
<dbReference type="InterPro" id="IPR027417">
    <property type="entry name" value="P-loop_NTPase"/>
</dbReference>
<keyword evidence="2" id="KW-1185">Reference proteome</keyword>
<dbReference type="Proteomes" id="UP000676194">
    <property type="component" value="Chromosome"/>
</dbReference>
<dbReference type="SUPFAM" id="SSF52540">
    <property type="entry name" value="P-loop containing nucleoside triphosphate hydrolases"/>
    <property type="match status" value="1"/>
</dbReference>
<name>A0A8E6EV30_9BACT</name>
<dbReference type="RefSeq" id="WP_213499384.1">
    <property type="nucleotide sequence ID" value="NZ_CP074694.1"/>
</dbReference>
<protein>
    <recommendedName>
        <fullName evidence="3">DNA polymerase III subunit delta</fullName>
    </recommendedName>
</protein>
<dbReference type="AlphaFoldDB" id="A0A8E6EV30"/>
<dbReference type="KEGG" id="tsph:KIH39_11055"/>